<proteinExistence type="predicted"/>
<feature type="compositionally biased region" description="Pro residues" evidence="1">
    <location>
        <begin position="52"/>
        <end position="63"/>
    </location>
</feature>
<feature type="signal peptide" evidence="2">
    <location>
        <begin position="1"/>
        <end position="26"/>
    </location>
</feature>
<dbReference type="OrthoDB" id="541044at2759"/>
<keyword evidence="2" id="KW-0732">Signal</keyword>
<dbReference type="GeneID" id="9615211"/>
<dbReference type="Pfam" id="PF05548">
    <property type="entry name" value="Peptidase_M11"/>
    <property type="match status" value="1"/>
</dbReference>
<feature type="domain" description="Peptidase M11 gametolysin" evidence="3">
    <location>
        <begin position="184"/>
        <end position="473"/>
    </location>
</feature>
<dbReference type="InterPro" id="IPR008752">
    <property type="entry name" value="Peptidase_M11"/>
</dbReference>
<evidence type="ECO:0000313" key="4">
    <source>
        <dbReference type="EMBL" id="EFJ42846.1"/>
    </source>
</evidence>
<feature type="chain" id="PRO_5003124350" description="Peptidase M11 gametolysin domain-containing protein" evidence="2">
    <location>
        <begin position="27"/>
        <end position="493"/>
    </location>
</feature>
<dbReference type="AlphaFoldDB" id="D8UBM5"/>
<gene>
    <name evidence="4" type="ORF">VOLCADRAFT_97002</name>
</gene>
<name>D8UBM5_VOLCA</name>
<feature type="region of interest" description="Disordered" evidence="1">
    <location>
        <begin position="43"/>
        <end position="64"/>
    </location>
</feature>
<dbReference type="KEGG" id="vcn:VOLCADRAFT_97002"/>
<evidence type="ECO:0000313" key="5">
    <source>
        <dbReference type="Proteomes" id="UP000001058"/>
    </source>
</evidence>
<protein>
    <recommendedName>
        <fullName evidence="3">Peptidase M11 gametolysin domain-containing protein</fullName>
    </recommendedName>
</protein>
<dbReference type="SUPFAM" id="SSF55486">
    <property type="entry name" value="Metalloproteases ('zincins'), catalytic domain"/>
    <property type="match status" value="1"/>
</dbReference>
<dbReference type="EMBL" id="GL378378">
    <property type="protein sequence ID" value="EFJ42846.1"/>
    <property type="molecule type" value="Genomic_DNA"/>
</dbReference>
<dbReference type="InParanoid" id="D8UBM5"/>
<dbReference type="Proteomes" id="UP000001058">
    <property type="component" value="Unassembled WGS sequence"/>
</dbReference>
<evidence type="ECO:0000256" key="2">
    <source>
        <dbReference type="SAM" id="SignalP"/>
    </source>
</evidence>
<dbReference type="RefSeq" id="XP_002956106.1">
    <property type="nucleotide sequence ID" value="XM_002956060.1"/>
</dbReference>
<reference evidence="4 5" key="1">
    <citation type="journal article" date="2010" name="Science">
        <title>Genomic analysis of organismal complexity in the multicellular green alga Volvox carteri.</title>
        <authorList>
            <person name="Prochnik S.E."/>
            <person name="Umen J."/>
            <person name="Nedelcu A.M."/>
            <person name="Hallmann A."/>
            <person name="Miller S.M."/>
            <person name="Nishii I."/>
            <person name="Ferris P."/>
            <person name="Kuo A."/>
            <person name="Mitros T."/>
            <person name="Fritz-Laylin L.K."/>
            <person name="Hellsten U."/>
            <person name="Chapman J."/>
            <person name="Simakov O."/>
            <person name="Rensing S.A."/>
            <person name="Terry A."/>
            <person name="Pangilinan J."/>
            <person name="Kapitonov V."/>
            <person name="Jurka J."/>
            <person name="Salamov A."/>
            <person name="Shapiro H."/>
            <person name="Schmutz J."/>
            <person name="Grimwood J."/>
            <person name="Lindquist E."/>
            <person name="Lucas S."/>
            <person name="Grigoriev I.V."/>
            <person name="Schmitt R."/>
            <person name="Kirk D."/>
            <person name="Rokhsar D.S."/>
        </authorList>
    </citation>
    <scope>NUCLEOTIDE SEQUENCE [LARGE SCALE GENOMIC DNA]</scope>
    <source>
        <strain evidence="5">f. Nagariensis / Eve</strain>
    </source>
</reference>
<evidence type="ECO:0000259" key="3">
    <source>
        <dbReference type="Pfam" id="PF05548"/>
    </source>
</evidence>
<keyword evidence="5" id="KW-1185">Reference proteome</keyword>
<evidence type="ECO:0000256" key="1">
    <source>
        <dbReference type="SAM" id="MobiDB-lite"/>
    </source>
</evidence>
<accession>D8UBM5</accession>
<sequence>MLRCTSALVIALLTTAALNSPLLCDAEDVSAVAELRNARNAPPRRVVRKLRPPPTAPASPPPQDARAIVGELDVLISDKSSPQFFVRQREGFVFPVLLNETDALPYTGYIVRLYAAGNTSDGTAPPQMASGGAKDFMPGDLTPANSGALALDTKPIAVRDIEFLGPANPGAGKSAPGGERRNITSIVFLVSFCGWKAPFDLATFQSMWLNGPGTRENARTMQNYWSVCSQGKAVMDKDTQTIFEVPLPCSGTINNKYYSFSAARFDYAMTLYSIMNAAEDYVQATLGLNVTGIQQRVAVLPAEIDRDSNIKGMALNPGCLGTICYTFINGRYADDLTVYFHEMGHNLGLDHSGRTGLTGVAVRYWIGKSPGAFSGKTCYNAPNMWRLGWMPPLRGGDLNGSTLDIGRPMTFSLPGSKSYIRIEPTWALRGDEVYNERYSPIPVFFISYRYLEAPFNNLSPPSSRVLVHTFSGTQVIHFLSKQGRGTGRRQSHA</sequence>
<dbReference type="eggNOG" id="ENOG502SQF5">
    <property type="taxonomic scope" value="Eukaryota"/>
</dbReference>
<organism evidence="5">
    <name type="scientific">Volvox carteri f. nagariensis</name>
    <dbReference type="NCBI Taxonomy" id="3068"/>
    <lineage>
        <taxon>Eukaryota</taxon>
        <taxon>Viridiplantae</taxon>
        <taxon>Chlorophyta</taxon>
        <taxon>core chlorophytes</taxon>
        <taxon>Chlorophyceae</taxon>
        <taxon>CS clade</taxon>
        <taxon>Chlamydomonadales</taxon>
        <taxon>Volvocaceae</taxon>
        <taxon>Volvox</taxon>
    </lineage>
</organism>